<comment type="subcellular location">
    <subcellularLocation>
        <location evidence="1">Cytoplasm</location>
    </subcellularLocation>
</comment>
<evidence type="ECO:0000313" key="5">
    <source>
        <dbReference type="EMBL" id="SDM39506.1"/>
    </source>
</evidence>
<feature type="modified residue" description="O-(phosphoribosyl dephospho-coenzyme A)serine" evidence="4">
    <location>
        <position position="15"/>
    </location>
</feature>
<dbReference type="EMBL" id="FNHB01000004">
    <property type="protein sequence ID" value="SDM39506.1"/>
    <property type="molecule type" value="Genomic_DNA"/>
</dbReference>
<evidence type="ECO:0000256" key="4">
    <source>
        <dbReference type="PIRSR" id="PIRSR002736-50"/>
    </source>
</evidence>
<dbReference type="STRING" id="146817.SAMN04488502_104131"/>
<dbReference type="GO" id="GO:0005737">
    <property type="term" value="C:cytoplasm"/>
    <property type="evidence" value="ECO:0007669"/>
    <property type="project" value="UniProtKB-SubCell"/>
</dbReference>
<keyword evidence="3 4" id="KW-0597">Phosphoprotein</keyword>
<protein>
    <submittedName>
        <fullName evidence="5">Citrate lyase subunit gamma (Acyl carrier protein)</fullName>
    </submittedName>
</protein>
<evidence type="ECO:0000256" key="3">
    <source>
        <dbReference type="ARBA" id="ARBA00022553"/>
    </source>
</evidence>
<dbReference type="NCBIfam" id="NF009726">
    <property type="entry name" value="PRK13253.1"/>
    <property type="match status" value="1"/>
</dbReference>
<name>A0A1G9SVN3_9FIRM</name>
<evidence type="ECO:0000313" key="6">
    <source>
        <dbReference type="Proteomes" id="UP000214880"/>
    </source>
</evidence>
<gene>
    <name evidence="5" type="ORF">SAMN04488502_104131</name>
</gene>
<sequence length="90" mass="9330">MSTISKPGQAGTLESSDIIITVAPAPPGADIVIELVSPVAKQYGKQIKQAIKEELTELGVADAAVQANDKGALDCTVKARVKTAVERSRA</sequence>
<dbReference type="InterPro" id="IPR023439">
    <property type="entry name" value="Mal_deCO2ase/Cit_lyase_ACP"/>
</dbReference>
<keyword evidence="2" id="KW-0963">Cytoplasm</keyword>
<evidence type="ECO:0000256" key="1">
    <source>
        <dbReference type="ARBA" id="ARBA00004496"/>
    </source>
</evidence>
<dbReference type="OrthoDB" id="1120942at2"/>
<dbReference type="PIRSF" id="PIRSF002736">
    <property type="entry name" value="Citrt_lyas_gamma"/>
    <property type="match status" value="1"/>
</dbReference>
<dbReference type="Proteomes" id="UP000214880">
    <property type="component" value="Unassembled WGS sequence"/>
</dbReference>
<proteinExistence type="predicted"/>
<dbReference type="InterPro" id="IPR006495">
    <property type="entry name" value="CitD"/>
</dbReference>
<dbReference type="GO" id="GO:0016829">
    <property type="term" value="F:lyase activity"/>
    <property type="evidence" value="ECO:0007669"/>
    <property type="project" value="UniProtKB-KW"/>
</dbReference>
<dbReference type="AlphaFoldDB" id="A0A1G9SVN3"/>
<organism evidence="5 6">
    <name type="scientific">Dendrosporobacter quercicolus</name>
    <dbReference type="NCBI Taxonomy" id="146817"/>
    <lineage>
        <taxon>Bacteria</taxon>
        <taxon>Bacillati</taxon>
        <taxon>Bacillota</taxon>
        <taxon>Negativicutes</taxon>
        <taxon>Selenomonadales</taxon>
        <taxon>Sporomusaceae</taxon>
        <taxon>Dendrosporobacter</taxon>
    </lineage>
</organism>
<dbReference type="Pfam" id="PF06857">
    <property type="entry name" value="ACP"/>
    <property type="match status" value="1"/>
</dbReference>
<accession>A0A1G9SVN3</accession>
<dbReference type="RefSeq" id="WP_092072628.1">
    <property type="nucleotide sequence ID" value="NZ_FNHB01000004.1"/>
</dbReference>
<keyword evidence="6" id="KW-1185">Reference proteome</keyword>
<evidence type="ECO:0000256" key="2">
    <source>
        <dbReference type="ARBA" id="ARBA00022490"/>
    </source>
</evidence>
<dbReference type="NCBIfam" id="TIGR01608">
    <property type="entry name" value="citD"/>
    <property type="match status" value="1"/>
</dbReference>
<reference evidence="5 6" key="1">
    <citation type="submission" date="2016-10" db="EMBL/GenBank/DDBJ databases">
        <authorList>
            <person name="de Groot N.N."/>
        </authorList>
    </citation>
    <scope>NUCLEOTIDE SEQUENCE [LARGE SCALE GENOMIC DNA]</scope>
    <source>
        <strain evidence="5 6">DSM 1736</strain>
    </source>
</reference>
<keyword evidence="5" id="KW-0456">Lyase</keyword>